<dbReference type="VEuPathDB" id="VectorBase:HLOH_056199"/>
<protein>
    <submittedName>
        <fullName evidence="2">Uncharacterized protein</fullName>
    </submittedName>
</protein>
<name>A0A9J6GB34_HAELO</name>
<evidence type="ECO:0000313" key="3">
    <source>
        <dbReference type="Proteomes" id="UP000821853"/>
    </source>
</evidence>
<keyword evidence="3" id="KW-1185">Reference proteome</keyword>
<gene>
    <name evidence="2" type="ORF">HPB48_017436</name>
</gene>
<dbReference type="OrthoDB" id="8374126at2759"/>
<evidence type="ECO:0000313" key="2">
    <source>
        <dbReference type="EMBL" id="KAH9372095.1"/>
    </source>
</evidence>
<accession>A0A9J6GB34</accession>
<organism evidence="2 3">
    <name type="scientific">Haemaphysalis longicornis</name>
    <name type="common">Bush tick</name>
    <dbReference type="NCBI Taxonomy" id="44386"/>
    <lineage>
        <taxon>Eukaryota</taxon>
        <taxon>Metazoa</taxon>
        <taxon>Ecdysozoa</taxon>
        <taxon>Arthropoda</taxon>
        <taxon>Chelicerata</taxon>
        <taxon>Arachnida</taxon>
        <taxon>Acari</taxon>
        <taxon>Parasitiformes</taxon>
        <taxon>Ixodida</taxon>
        <taxon>Ixodoidea</taxon>
        <taxon>Ixodidae</taxon>
        <taxon>Haemaphysalinae</taxon>
        <taxon>Haemaphysalis</taxon>
    </lineage>
</organism>
<reference evidence="2 3" key="1">
    <citation type="journal article" date="2020" name="Cell">
        <title>Large-Scale Comparative Analyses of Tick Genomes Elucidate Their Genetic Diversity and Vector Capacities.</title>
        <authorList>
            <consortium name="Tick Genome and Microbiome Consortium (TIGMIC)"/>
            <person name="Jia N."/>
            <person name="Wang J."/>
            <person name="Shi W."/>
            <person name="Du L."/>
            <person name="Sun Y."/>
            <person name="Zhan W."/>
            <person name="Jiang J.F."/>
            <person name="Wang Q."/>
            <person name="Zhang B."/>
            <person name="Ji P."/>
            <person name="Bell-Sakyi L."/>
            <person name="Cui X.M."/>
            <person name="Yuan T.T."/>
            <person name="Jiang B.G."/>
            <person name="Yang W.F."/>
            <person name="Lam T.T."/>
            <person name="Chang Q.C."/>
            <person name="Ding S.J."/>
            <person name="Wang X.J."/>
            <person name="Zhu J.G."/>
            <person name="Ruan X.D."/>
            <person name="Zhao L."/>
            <person name="Wei J.T."/>
            <person name="Ye R.Z."/>
            <person name="Que T.C."/>
            <person name="Du C.H."/>
            <person name="Zhou Y.H."/>
            <person name="Cheng J.X."/>
            <person name="Dai P.F."/>
            <person name="Guo W.B."/>
            <person name="Han X.H."/>
            <person name="Huang E.J."/>
            <person name="Li L.F."/>
            <person name="Wei W."/>
            <person name="Gao Y.C."/>
            <person name="Liu J.Z."/>
            <person name="Shao H.Z."/>
            <person name="Wang X."/>
            <person name="Wang C.C."/>
            <person name="Yang T.C."/>
            <person name="Huo Q.B."/>
            <person name="Li W."/>
            <person name="Chen H.Y."/>
            <person name="Chen S.E."/>
            <person name="Zhou L.G."/>
            <person name="Ni X.B."/>
            <person name="Tian J.H."/>
            <person name="Sheng Y."/>
            <person name="Liu T."/>
            <person name="Pan Y.S."/>
            <person name="Xia L.Y."/>
            <person name="Li J."/>
            <person name="Zhao F."/>
            <person name="Cao W.C."/>
        </authorList>
    </citation>
    <scope>NUCLEOTIDE SEQUENCE [LARGE SCALE GENOMIC DNA]</scope>
    <source>
        <strain evidence="2">HaeL-2018</strain>
    </source>
</reference>
<sequence length="183" mass="20374">MCMQVALKYCQGSFVPCIHTRGVARENLVQREEQRSGDAPKKAFWSQCGPENVAASDDLEKVSEPDVDSSDEEPVQTVPAAPKRAALWNATDREPVTVLAKLFHGTAATSVSRFVATLQAMLYNVGYNEWLHAILLQLVPEADANQAEYEHVERKVRKVPHLRDHSPDYFPSFNVCAANASMF</sequence>
<proteinExistence type="predicted"/>
<dbReference type="AlphaFoldDB" id="A0A9J6GB34"/>
<feature type="region of interest" description="Disordered" evidence="1">
    <location>
        <begin position="55"/>
        <end position="76"/>
    </location>
</feature>
<evidence type="ECO:0000256" key="1">
    <source>
        <dbReference type="SAM" id="MobiDB-lite"/>
    </source>
</evidence>
<dbReference type="EMBL" id="JABSTR010000005">
    <property type="protein sequence ID" value="KAH9372095.1"/>
    <property type="molecule type" value="Genomic_DNA"/>
</dbReference>
<comment type="caution">
    <text evidence="2">The sequence shown here is derived from an EMBL/GenBank/DDBJ whole genome shotgun (WGS) entry which is preliminary data.</text>
</comment>
<feature type="compositionally biased region" description="Acidic residues" evidence="1">
    <location>
        <begin position="65"/>
        <end position="74"/>
    </location>
</feature>
<dbReference type="Proteomes" id="UP000821853">
    <property type="component" value="Chromosome 3"/>
</dbReference>